<dbReference type="Proteomes" id="UP000020681">
    <property type="component" value="Unassembled WGS sequence"/>
</dbReference>
<comment type="caution">
    <text evidence="1">The sequence shown here is derived from an EMBL/GenBank/DDBJ whole genome shotgun (WGS) entry which is preliminary data.</text>
</comment>
<reference evidence="1 2" key="1">
    <citation type="submission" date="2014-01" db="EMBL/GenBank/DDBJ databases">
        <authorList>
            <person name="Dobos K."/>
            <person name="Lenaerts A."/>
            <person name="Ordway D."/>
            <person name="DeGroote M.A."/>
            <person name="Parker T."/>
            <person name="Sizemore C."/>
            <person name="Tallon L.J."/>
            <person name="Sadzewicz L.K."/>
            <person name="Sengamalay N."/>
            <person name="Fraser C.M."/>
            <person name="Hine E."/>
            <person name="Shefchek K.A."/>
            <person name="Das S.P."/>
            <person name="Tettelin H."/>
        </authorList>
    </citation>
    <scope>NUCLEOTIDE SEQUENCE [LARGE SCALE GENOMIC DNA]</scope>
    <source>
        <strain evidence="1 2">Harvey</strain>
    </source>
</reference>
<organism evidence="1 2">
    <name type="scientific">Mycobacterium ulcerans str. Harvey</name>
    <dbReference type="NCBI Taxonomy" id="1299332"/>
    <lineage>
        <taxon>Bacteria</taxon>
        <taxon>Bacillati</taxon>
        <taxon>Actinomycetota</taxon>
        <taxon>Actinomycetes</taxon>
        <taxon>Mycobacteriales</taxon>
        <taxon>Mycobacteriaceae</taxon>
        <taxon>Mycobacterium</taxon>
        <taxon>Mycobacterium ulcerans group</taxon>
    </lineage>
</organism>
<evidence type="ECO:0000313" key="1">
    <source>
        <dbReference type="EMBL" id="EUA87786.1"/>
    </source>
</evidence>
<protein>
    <submittedName>
        <fullName evidence="1">Uncharacterized protein</fullName>
    </submittedName>
</protein>
<proteinExistence type="predicted"/>
<evidence type="ECO:0000313" key="2">
    <source>
        <dbReference type="Proteomes" id="UP000020681"/>
    </source>
</evidence>
<gene>
    <name evidence="1" type="ORF">I551_5733</name>
</gene>
<name>A0ABP3AAZ8_MYCUL</name>
<accession>A0ABP3AAZ8</accession>
<keyword evidence="2" id="KW-1185">Reference proteome</keyword>
<sequence>MVGGWPTRGPGQRVPVAMMGSLGSIGSVGLLGNPLGAAPTAT</sequence>
<dbReference type="EMBL" id="JAOL01000155">
    <property type="protein sequence ID" value="EUA87786.1"/>
    <property type="molecule type" value="Genomic_DNA"/>
</dbReference>